<name>A0ABN6M517_9BACT</name>
<evidence type="ECO:0000256" key="1">
    <source>
        <dbReference type="SAM" id="Phobius"/>
    </source>
</evidence>
<evidence type="ECO:0000313" key="2">
    <source>
        <dbReference type="EMBL" id="BDD86384.1"/>
    </source>
</evidence>
<feature type="transmembrane region" description="Helical" evidence="1">
    <location>
        <begin position="20"/>
        <end position="38"/>
    </location>
</feature>
<keyword evidence="3" id="KW-1185">Reference proteome</keyword>
<dbReference type="Proteomes" id="UP000830055">
    <property type="component" value="Chromosome"/>
</dbReference>
<accession>A0ABN6M517</accession>
<sequence>MGLLVDDENNEAEDTQMEGLLFLVFWFGCAILHTWYDLKVKHWFRSLLKRSA</sequence>
<evidence type="ECO:0000313" key="3">
    <source>
        <dbReference type="Proteomes" id="UP000830055"/>
    </source>
</evidence>
<reference evidence="2 3" key="1">
    <citation type="submission" date="2022-01" db="EMBL/GenBank/DDBJ databases">
        <title>Desulfofustis limnae sp. nov., a novel mesophilic sulfate-reducing bacterium isolated from marsh soil.</title>
        <authorList>
            <person name="Watanabe M."/>
            <person name="Takahashi A."/>
            <person name="Kojima H."/>
            <person name="Fukui M."/>
        </authorList>
    </citation>
    <scope>NUCLEOTIDE SEQUENCE [LARGE SCALE GENOMIC DNA]</scope>
    <source>
        <strain evidence="2 3">PPLL</strain>
    </source>
</reference>
<keyword evidence="1" id="KW-0472">Membrane</keyword>
<proteinExistence type="predicted"/>
<keyword evidence="1" id="KW-0812">Transmembrane</keyword>
<organism evidence="2 3">
    <name type="scientific">Desulfofustis limnaeus</name>
    <dbReference type="NCBI Taxonomy" id="2740163"/>
    <lineage>
        <taxon>Bacteria</taxon>
        <taxon>Pseudomonadati</taxon>
        <taxon>Thermodesulfobacteriota</taxon>
        <taxon>Desulfobulbia</taxon>
        <taxon>Desulfobulbales</taxon>
        <taxon>Desulfocapsaceae</taxon>
        <taxon>Desulfofustis</taxon>
    </lineage>
</organism>
<keyword evidence="1" id="KW-1133">Transmembrane helix</keyword>
<dbReference type="EMBL" id="AP025516">
    <property type="protein sequence ID" value="BDD86384.1"/>
    <property type="molecule type" value="Genomic_DNA"/>
</dbReference>
<protein>
    <submittedName>
        <fullName evidence="2">Uncharacterized protein</fullName>
    </submittedName>
</protein>
<gene>
    <name evidence="2" type="ORF">DPPLL_07490</name>
</gene>